<evidence type="ECO:0000313" key="2">
    <source>
        <dbReference type="EMBL" id="THG98226.1"/>
    </source>
</evidence>
<evidence type="ECO:0000256" key="1">
    <source>
        <dbReference type="SAM" id="SignalP"/>
    </source>
</evidence>
<keyword evidence="1" id="KW-0732">Signal</keyword>
<gene>
    <name evidence="2" type="ORF">EW026_g3925</name>
</gene>
<comment type="caution">
    <text evidence="2">The sequence shown here is derived from an EMBL/GenBank/DDBJ whole genome shotgun (WGS) entry which is preliminary data.</text>
</comment>
<keyword evidence="3" id="KW-1185">Reference proteome</keyword>
<dbReference type="AlphaFoldDB" id="A0A4S4KJT4"/>
<dbReference type="EMBL" id="SGPJ01000129">
    <property type="protein sequence ID" value="THG98226.1"/>
    <property type="molecule type" value="Genomic_DNA"/>
</dbReference>
<proteinExistence type="predicted"/>
<evidence type="ECO:0000313" key="3">
    <source>
        <dbReference type="Proteomes" id="UP000309038"/>
    </source>
</evidence>
<sequence>MPAAQIRAKVLLNLILCSETPSVRASLDIHVRNRKPGLPLFELKRSQYAGPLRETPSWSYGAFANVDVQHPGDCLTCDLGYHSPCAVVSTSAG</sequence>
<accession>A0A4S4KJT4</accession>
<organism evidence="2 3">
    <name type="scientific">Hermanssonia centrifuga</name>
    <dbReference type="NCBI Taxonomy" id="98765"/>
    <lineage>
        <taxon>Eukaryota</taxon>
        <taxon>Fungi</taxon>
        <taxon>Dikarya</taxon>
        <taxon>Basidiomycota</taxon>
        <taxon>Agaricomycotina</taxon>
        <taxon>Agaricomycetes</taxon>
        <taxon>Polyporales</taxon>
        <taxon>Meruliaceae</taxon>
        <taxon>Hermanssonia</taxon>
    </lineage>
</organism>
<reference evidence="2 3" key="1">
    <citation type="submission" date="2019-02" db="EMBL/GenBank/DDBJ databases">
        <title>Genome sequencing of the rare red list fungi Phlebia centrifuga.</title>
        <authorList>
            <person name="Buettner E."/>
            <person name="Kellner H."/>
        </authorList>
    </citation>
    <scope>NUCLEOTIDE SEQUENCE [LARGE SCALE GENOMIC DNA]</scope>
    <source>
        <strain evidence="2 3">DSM 108282</strain>
    </source>
</reference>
<name>A0A4S4KJT4_9APHY</name>
<protein>
    <submittedName>
        <fullName evidence="2">Uncharacterized protein</fullName>
    </submittedName>
</protein>
<feature type="signal peptide" evidence="1">
    <location>
        <begin position="1"/>
        <end position="25"/>
    </location>
</feature>
<feature type="chain" id="PRO_5020582831" evidence="1">
    <location>
        <begin position="26"/>
        <end position="93"/>
    </location>
</feature>
<dbReference type="Proteomes" id="UP000309038">
    <property type="component" value="Unassembled WGS sequence"/>
</dbReference>